<gene>
    <name evidence="1" type="ORF">TIFTF001_041085</name>
</gene>
<accession>A0AA87ZJU2</accession>
<dbReference type="Proteomes" id="UP001187192">
    <property type="component" value="Unassembled WGS sequence"/>
</dbReference>
<keyword evidence="2" id="KW-1185">Reference proteome</keyword>
<sequence length="53" mass="5500">MKIMGGFPLSETSAAAAAAAAAATAMTNKSDQRFMVSTGMESDGPSWEFLDQI</sequence>
<protein>
    <submittedName>
        <fullName evidence="1">Uncharacterized protein</fullName>
    </submittedName>
</protein>
<comment type="caution">
    <text evidence="1">The sequence shown here is derived from an EMBL/GenBank/DDBJ whole genome shotgun (WGS) entry which is preliminary data.</text>
</comment>
<reference evidence="1" key="1">
    <citation type="submission" date="2023-07" db="EMBL/GenBank/DDBJ databases">
        <title>draft genome sequence of fig (Ficus carica).</title>
        <authorList>
            <person name="Takahashi T."/>
            <person name="Nishimura K."/>
        </authorList>
    </citation>
    <scope>NUCLEOTIDE SEQUENCE</scope>
</reference>
<evidence type="ECO:0000313" key="1">
    <source>
        <dbReference type="EMBL" id="GMN27823.1"/>
    </source>
</evidence>
<dbReference type="AlphaFoldDB" id="A0AA87ZJU2"/>
<evidence type="ECO:0000313" key="2">
    <source>
        <dbReference type="Proteomes" id="UP001187192"/>
    </source>
</evidence>
<proteinExistence type="predicted"/>
<name>A0AA87ZJU2_FICCA</name>
<dbReference type="EMBL" id="BTGU01001693">
    <property type="protein sequence ID" value="GMN27823.1"/>
    <property type="molecule type" value="Genomic_DNA"/>
</dbReference>
<organism evidence="1 2">
    <name type="scientific">Ficus carica</name>
    <name type="common">Common fig</name>
    <dbReference type="NCBI Taxonomy" id="3494"/>
    <lineage>
        <taxon>Eukaryota</taxon>
        <taxon>Viridiplantae</taxon>
        <taxon>Streptophyta</taxon>
        <taxon>Embryophyta</taxon>
        <taxon>Tracheophyta</taxon>
        <taxon>Spermatophyta</taxon>
        <taxon>Magnoliopsida</taxon>
        <taxon>eudicotyledons</taxon>
        <taxon>Gunneridae</taxon>
        <taxon>Pentapetalae</taxon>
        <taxon>rosids</taxon>
        <taxon>fabids</taxon>
        <taxon>Rosales</taxon>
        <taxon>Moraceae</taxon>
        <taxon>Ficeae</taxon>
        <taxon>Ficus</taxon>
    </lineage>
</organism>